<accession>A0A1G8NVZ5</accession>
<gene>
    <name evidence="2" type="ORF">SAMN04487993_101128</name>
</gene>
<evidence type="ECO:0008006" key="4">
    <source>
        <dbReference type="Google" id="ProtNLM"/>
    </source>
</evidence>
<name>A0A1G8NVZ5_9RHOB</name>
<feature type="signal peptide" evidence="1">
    <location>
        <begin position="1"/>
        <end position="25"/>
    </location>
</feature>
<reference evidence="2 3" key="1">
    <citation type="submission" date="2016-10" db="EMBL/GenBank/DDBJ databases">
        <authorList>
            <person name="de Groot N.N."/>
        </authorList>
    </citation>
    <scope>NUCLEOTIDE SEQUENCE [LARGE SCALE GENOMIC DNA]</scope>
    <source>
        <strain evidence="2 3">DSM 26424</strain>
    </source>
</reference>
<dbReference type="RefSeq" id="WP_089847887.1">
    <property type="nucleotide sequence ID" value="NZ_FNEJ01000011.1"/>
</dbReference>
<sequence length="115" mass="12170">MTMRRSPSFLLCLTALAGLTLTACGASRDAPVFNGVKFRSDVRASKEDRASFVATVRNATPALEGAVLAAEYEGVRYCITYIGNSDIQWQVGPDTPPAQLVASDGTLSLRGRCAG</sequence>
<dbReference type="Proteomes" id="UP000199093">
    <property type="component" value="Unassembled WGS sequence"/>
</dbReference>
<dbReference type="STRING" id="555512.SAMN04487993_101128"/>
<proteinExistence type="predicted"/>
<keyword evidence="1" id="KW-0732">Signal</keyword>
<keyword evidence="3" id="KW-1185">Reference proteome</keyword>
<dbReference type="AlphaFoldDB" id="A0A1G8NVZ5"/>
<evidence type="ECO:0000313" key="3">
    <source>
        <dbReference type="Proteomes" id="UP000199093"/>
    </source>
</evidence>
<evidence type="ECO:0000313" key="2">
    <source>
        <dbReference type="EMBL" id="SDI84441.1"/>
    </source>
</evidence>
<dbReference type="PROSITE" id="PS51257">
    <property type="entry name" value="PROKAR_LIPOPROTEIN"/>
    <property type="match status" value="1"/>
</dbReference>
<feature type="chain" id="PRO_5011735828" description="Lipoprotein" evidence="1">
    <location>
        <begin position="26"/>
        <end position="115"/>
    </location>
</feature>
<dbReference type="EMBL" id="FNEJ01000011">
    <property type="protein sequence ID" value="SDI84441.1"/>
    <property type="molecule type" value="Genomic_DNA"/>
</dbReference>
<protein>
    <recommendedName>
        <fullName evidence="4">Lipoprotein</fullName>
    </recommendedName>
</protein>
<dbReference type="OrthoDB" id="7659281at2"/>
<organism evidence="2 3">
    <name type="scientific">Salipiger marinus</name>
    <dbReference type="NCBI Taxonomy" id="555512"/>
    <lineage>
        <taxon>Bacteria</taxon>
        <taxon>Pseudomonadati</taxon>
        <taxon>Pseudomonadota</taxon>
        <taxon>Alphaproteobacteria</taxon>
        <taxon>Rhodobacterales</taxon>
        <taxon>Roseobacteraceae</taxon>
        <taxon>Salipiger</taxon>
    </lineage>
</organism>
<evidence type="ECO:0000256" key="1">
    <source>
        <dbReference type="SAM" id="SignalP"/>
    </source>
</evidence>